<dbReference type="CDD" id="cd06140">
    <property type="entry name" value="DNA_polA_I_Bacillus_like_exo"/>
    <property type="match status" value="1"/>
</dbReference>
<keyword evidence="4 16" id="KW-0808">Transferase</keyword>
<feature type="domain" description="5'-3' exonuclease" evidence="17">
    <location>
        <begin position="14"/>
        <end position="273"/>
    </location>
</feature>
<keyword evidence="20" id="KW-1185">Reference proteome</keyword>
<dbReference type="InterPro" id="IPR019760">
    <property type="entry name" value="DNA-dir_DNA_pol_A_CS"/>
</dbReference>
<dbReference type="CDD" id="cd09859">
    <property type="entry name" value="PIN_53EXO"/>
    <property type="match status" value="1"/>
</dbReference>
<protein>
    <recommendedName>
        <fullName evidence="3 15">DNA polymerase I</fullName>
        <ecNumber evidence="2 15">2.7.7.7</ecNumber>
    </recommendedName>
</protein>
<dbReference type="PROSITE" id="PS00447">
    <property type="entry name" value="DNA_POLYMERASE_A"/>
    <property type="match status" value="1"/>
</dbReference>
<evidence type="ECO:0000256" key="13">
    <source>
        <dbReference type="ARBA" id="ARBA00023204"/>
    </source>
</evidence>
<keyword evidence="6 16" id="KW-0235">DNA replication</keyword>
<sequence>MVPFREVCGGVRVAKLVIIDGNSLMYRAFYALPLLTNDRGEYTNAVYGFMNMYFRILEDAKPEYLTVAFDVHGPTFRHEQYGEYKAGRKPTPDELRPQFDILKKVLEGMAVHYVQLEGFEADDFLGTVSRMAEEAGWDTVLVTGDRDALQLASGKTRIWLTHKGISEIVDYGPAELMERYGLAPEQIVDLKGLMGDASDNIPGVPGVGEKTALKLLSEFGTVEKVLENVDNVSGKKLQERLRENREQALFSKGLAKIDRNVPLKMELETFRLKPLEDTNAAEVFQRYGFRKLMERLKLVSGSAPQPREIEIEDIRDIAGLKAAVSGYIPAQMALYVEPEGMSVYDGRKEYRITFGGDLITPGIAYSEAVQVLKPWLEDSKVHKIVLDAKTVMHELDRETVQLSGTIFDVLIAAYLIKTDSVKYPLEQLKERYLSSAFPNSAYTLWELVEPLQNRMTADNATLLYEDVEMPLVGVLFGMEKLGFSVDTEQLSRMGESLSARIETLTAMIYDLADEKFNINSTRQLGTILFEKLELPAGKKTKSGYSTDIDVLEQLRTAHPIVPLLIEYRQLTKLKSTYIDGLLAVVDGRGRVHTVFHQTVVATGRLSSSEPNLQNIPVRTELGREVRKVFVAEEGSLLVDADYSQIELRVLAHMSGDPRFIEAFRSGEDIHAHTASEVFGVPMAEVTPHMRSSAKAVNFGIVYGISDFGLSQNLGISRKEAGQYIDLYFERYPKIKEFMNRQIEEGKEKGYVETLLGRRRYFPQLNARQYNVRAFAERAAMNAPVQGTAADIIKLAMIAVDEALRAEKLQANLILQVHDELIVETPMDEVERVKTLVKERMESVMELEVPLIADVAAAKSWYECK</sequence>
<evidence type="ECO:0000256" key="8">
    <source>
        <dbReference type="ARBA" id="ARBA00022763"/>
    </source>
</evidence>
<keyword evidence="9 16" id="KW-0378">Hydrolase</keyword>
<evidence type="ECO:0000256" key="6">
    <source>
        <dbReference type="ARBA" id="ARBA00022705"/>
    </source>
</evidence>
<dbReference type="Gene3D" id="3.40.50.1010">
    <property type="entry name" value="5'-nuclease"/>
    <property type="match status" value="1"/>
</dbReference>
<dbReference type="SMART" id="SM00475">
    <property type="entry name" value="53EXOc"/>
    <property type="match status" value="1"/>
</dbReference>
<evidence type="ECO:0000256" key="4">
    <source>
        <dbReference type="ARBA" id="ARBA00022679"/>
    </source>
</evidence>
<dbReference type="FunFam" id="1.10.150.20:FF:000002">
    <property type="entry name" value="DNA polymerase I"/>
    <property type="match status" value="1"/>
</dbReference>
<dbReference type="Pfam" id="PF02739">
    <property type="entry name" value="5_3_exonuc_N"/>
    <property type="match status" value="1"/>
</dbReference>
<keyword evidence="11 16" id="KW-0239">DNA-directed DNA polymerase</keyword>
<proteinExistence type="inferred from homology"/>
<dbReference type="SMART" id="SM00482">
    <property type="entry name" value="POLAc"/>
    <property type="match status" value="1"/>
</dbReference>
<dbReference type="Pfam" id="PF00476">
    <property type="entry name" value="DNA_pol_A"/>
    <property type="match status" value="1"/>
</dbReference>
<keyword evidence="10 16" id="KW-0269">Exonuclease</keyword>
<dbReference type="InterPro" id="IPR036397">
    <property type="entry name" value="RNaseH_sf"/>
</dbReference>
<comment type="function">
    <text evidence="16">In addition to polymerase activity, this DNA polymerase exhibits 5'-3' exonuclease activity.</text>
</comment>
<evidence type="ECO:0000259" key="17">
    <source>
        <dbReference type="SMART" id="SM00475"/>
    </source>
</evidence>
<dbReference type="CDD" id="cd08637">
    <property type="entry name" value="DNA_pol_A_pol_I_C"/>
    <property type="match status" value="1"/>
</dbReference>
<evidence type="ECO:0000259" key="18">
    <source>
        <dbReference type="SMART" id="SM00482"/>
    </source>
</evidence>
<reference evidence="19" key="1">
    <citation type="submission" date="2020-08" db="EMBL/GenBank/DDBJ databases">
        <title>Genome public.</title>
        <authorList>
            <person name="Liu C."/>
            <person name="Sun Q."/>
        </authorList>
    </citation>
    <scope>NUCLEOTIDE SEQUENCE</scope>
    <source>
        <strain evidence="19">NSJ-53</strain>
    </source>
</reference>
<dbReference type="Gene3D" id="1.20.1060.10">
    <property type="entry name" value="Taq DNA Polymerase, Chain T, domain 4"/>
    <property type="match status" value="1"/>
</dbReference>
<dbReference type="InterPro" id="IPR020046">
    <property type="entry name" value="5-3_exonucl_a-hlix_arch_N"/>
</dbReference>
<dbReference type="Gene3D" id="3.30.420.10">
    <property type="entry name" value="Ribonuclease H-like superfamily/Ribonuclease H"/>
    <property type="match status" value="1"/>
</dbReference>
<dbReference type="Pfam" id="PF01367">
    <property type="entry name" value="5_3_exonuc"/>
    <property type="match status" value="1"/>
</dbReference>
<evidence type="ECO:0000256" key="2">
    <source>
        <dbReference type="ARBA" id="ARBA00012417"/>
    </source>
</evidence>
<evidence type="ECO:0000256" key="5">
    <source>
        <dbReference type="ARBA" id="ARBA00022695"/>
    </source>
</evidence>
<dbReference type="GO" id="GO:0008409">
    <property type="term" value="F:5'-3' exonuclease activity"/>
    <property type="evidence" value="ECO:0007669"/>
    <property type="project" value="UniProtKB-UniRule"/>
</dbReference>
<dbReference type="PRINTS" id="PR00868">
    <property type="entry name" value="DNAPOLI"/>
</dbReference>
<dbReference type="Gene3D" id="3.30.70.370">
    <property type="match status" value="1"/>
</dbReference>
<evidence type="ECO:0000313" key="19">
    <source>
        <dbReference type="EMBL" id="MBC8531235.1"/>
    </source>
</evidence>
<organism evidence="19 20">
    <name type="scientific">Gehongia tenuis</name>
    <dbReference type="NCBI Taxonomy" id="2763655"/>
    <lineage>
        <taxon>Bacteria</taxon>
        <taxon>Bacillati</taxon>
        <taxon>Bacillota</taxon>
        <taxon>Clostridia</taxon>
        <taxon>Christensenellales</taxon>
        <taxon>Christensenellaceae</taxon>
        <taxon>Gehongia</taxon>
    </lineage>
</organism>
<dbReference type="FunFam" id="1.20.1060.10:FF:000001">
    <property type="entry name" value="DNA polymerase I"/>
    <property type="match status" value="1"/>
</dbReference>
<evidence type="ECO:0000256" key="15">
    <source>
        <dbReference type="NCBIfam" id="TIGR00593"/>
    </source>
</evidence>
<dbReference type="InterPro" id="IPR020045">
    <property type="entry name" value="DNA_polI_H3TH"/>
</dbReference>
<dbReference type="InterPro" id="IPR008918">
    <property type="entry name" value="HhH2"/>
</dbReference>
<evidence type="ECO:0000256" key="10">
    <source>
        <dbReference type="ARBA" id="ARBA00022839"/>
    </source>
</evidence>
<keyword evidence="8 16" id="KW-0227">DNA damage</keyword>
<dbReference type="SMART" id="SM00279">
    <property type="entry name" value="HhH2"/>
    <property type="match status" value="1"/>
</dbReference>
<comment type="caution">
    <text evidence="19">The sequence shown here is derived from an EMBL/GenBank/DDBJ whole genome shotgun (WGS) entry which is preliminary data.</text>
</comment>
<feature type="domain" description="DNA-directed DNA polymerase family A palm" evidence="18">
    <location>
        <begin position="622"/>
        <end position="828"/>
    </location>
</feature>
<dbReference type="Gene3D" id="1.10.150.20">
    <property type="entry name" value="5' to 3' exonuclease, C-terminal subdomain"/>
    <property type="match status" value="2"/>
</dbReference>
<dbReference type="FunFam" id="3.40.50.1010:FF:000001">
    <property type="entry name" value="DNA polymerase I"/>
    <property type="match status" value="1"/>
</dbReference>
<comment type="similarity">
    <text evidence="1 16">Belongs to the DNA polymerase type-A family.</text>
</comment>
<comment type="catalytic activity">
    <reaction evidence="14 16">
        <text>DNA(n) + a 2'-deoxyribonucleoside 5'-triphosphate = DNA(n+1) + diphosphate</text>
        <dbReference type="Rhea" id="RHEA:22508"/>
        <dbReference type="Rhea" id="RHEA-COMP:17339"/>
        <dbReference type="Rhea" id="RHEA-COMP:17340"/>
        <dbReference type="ChEBI" id="CHEBI:33019"/>
        <dbReference type="ChEBI" id="CHEBI:61560"/>
        <dbReference type="ChEBI" id="CHEBI:173112"/>
        <dbReference type="EC" id="2.7.7.7"/>
    </reaction>
</comment>
<dbReference type="InterPro" id="IPR001098">
    <property type="entry name" value="DNA-dir_DNA_pol_A_palm_dom"/>
</dbReference>
<evidence type="ECO:0000256" key="14">
    <source>
        <dbReference type="ARBA" id="ARBA00049244"/>
    </source>
</evidence>
<keyword evidence="13 16" id="KW-0234">DNA repair</keyword>
<dbReference type="InterPro" id="IPR054690">
    <property type="entry name" value="DNA_polI_exonuclease"/>
</dbReference>
<evidence type="ECO:0000313" key="20">
    <source>
        <dbReference type="Proteomes" id="UP000623172"/>
    </source>
</evidence>
<dbReference type="InterPro" id="IPR002298">
    <property type="entry name" value="DNA_polymerase_A"/>
</dbReference>
<name>A0A926D2J8_9FIRM</name>
<comment type="subunit">
    <text evidence="16">Single-chain monomer with multiple functions.</text>
</comment>
<evidence type="ECO:0000256" key="3">
    <source>
        <dbReference type="ARBA" id="ARBA00020311"/>
    </source>
</evidence>
<evidence type="ECO:0000256" key="16">
    <source>
        <dbReference type="RuleBase" id="RU004460"/>
    </source>
</evidence>
<dbReference type="InterPro" id="IPR036279">
    <property type="entry name" value="5-3_exonuclease_C_sf"/>
</dbReference>
<dbReference type="InterPro" id="IPR029060">
    <property type="entry name" value="PIN-like_dom_sf"/>
</dbReference>
<evidence type="ECO:0000256" key="1">
    <source>
        <dbReference type="ARBA" id="ARBA00007705"/>
    </source>
</evidence>
<keyword evidence="5 16" id="KW-0548">Nucleotidyltransferase</keyword>
<dbReference type="GO" id="GO:0003887">
    <property type="term" value="F:DNA-directed DNA polymerase activity"/>
    <property type="evidence" value="ECO:0007669"/>
    <property type="project" value="UniProtKB-UniRule"/>
</dbReference>
<gene>
    <name evidence="16 19" type="primary">polA</name>
    <name evidence="19" type="ORF">H8696_05155</name>
</gene>
<dbReference type="Pfam" id="PF22619">
    <property type="entry name" value="DNA_polI_exo1"/>
    <property type="match status" value="1"/>
</dbReference>
<evidence type="ECO:0000256" key="11">
    <source>
        <dbReference type="ARBA" id="ARBA00022932"/>
    </source>
</evidence>
<dbReference type="InterPro" id="IPR043502">
    <property type="entry name" value="DNA/RNA_pol_sf"/>
</dbReference>
<dbReference type="PANTHER" id="PTHR10133">
    <property type="entry name" value="DNA POLYMERASE I"/>
    <property type="match status" value="1"/>
</dbReference>
<dbReference type="SUPFAM" id="SSF88723">
    <property type="entry name" value="PIN domain-like"/>
    <property type="match status" value="1"/>
</dbReference>
<dbReference type="Proteomes" id="UP000623172">
    <property type="component" value="Unassembled WGS sequence"/>
</dbReference>
<dbReference type="SUPFAM" id="SSF47807">
    <property type="entry name" value="5' to 3' exonuclease, C-terminal subdomain"/>
    <property type="match status" value="1"/>
</dbReference>
<dbReference type="FunFam" id="1.10.150.20:FF:000003">
    <property type="entry name" value="DNA polymerase I"/>
    <property type="match status" value="1"/>
</dbReference>
<dbReference type="AlphaFoldDB" id="A0A926D2J8"/>
<dbReference type="GO" id="GO:0006302">
    <property type="term" value="P:double-strand break repair"/>
    <property type="evidence" value="ECO:0007669"/>
    <property type="project" value="TreeGrafter"/>
</dbReference>
<dbReference type="PANTHER" id="PTHR10133:SF27">
    <property type="entry name" value="DNA POLYMERASE NU"/>
    <property type="match status" value="1"/>
</dbReference>
<dbReference type="SUPFAM" id="SSF56672">
    <property type="entry name" value="DNA/RNA polymerases"/>
    <property type="match status" value="1"/>
</dbReference>
<dbReference type="EMBL" id="JACRSR010000001">
    <property type="protein sequence ID" value="MBC8531235.1"/>
    <property type="molecule type" value="Genomic_DNA"/>
</dbReference>
<keyword evidence="12 16" id="KW-0238">DNA-binding</keyword>
<evidence type="ECO:0000256" key="9">
    <source>
        <dbReference type="ARBA" id="ARBA00022801"/>
    </source>
</evidence>
<keyword evidence="7" id="KW-0540">Nuclease</keyword>
<accession>A0A926D2J8</accession>
<dbReference type="InterPro" id="IPR012337">
    <property type="entry name" value="RNaseH-like_sf"/>
</dbReference>
<evidence type="ECO:0000256" key="12">
    <source>
        <dbReference type="ARBA" id="ARBA00023125"/>
    </source>
</evidence>
<dbReference type="GO" id="GO:0006261">
    <property type="term" value="P:DNA-templated DNA replication"/>
    <property type="evidence" value="ECO:0007669"/>
    <property type="project" value="UniProtKB-UniRule"/>
</dbReference>
<dbReference type="SUPFAM" id="SSF53098">
    <property type="entry name" value="Ribonuclease H-like"/>
    <property type="match status" value="1"/>
</dbReference>
<dbReference type="CDD" id="cd09898">
    <property type="entry name" value="H3TH_53EXO"/>
    <property type="match status" value="1"/>
</dbReference>
<dbReference type="InterPro" id="IPR018320">
    <property type="entry name" value="DNA_polymerase_1"/>
</dbReference>
<dbReference type="InterPro" id="IPR002421">
    <property type="entry name" value="5-3_exonuclease"/>
</dbReference>
<dbReference type="EC" id="2.7.7.7" evidence="2 15"/>
<evidence type="ECO:0000256" key="7">
    <source>
        <dbReference type="ARBA" id="ARBA00022722"/>
    </source>
</evidence>
<dbReference type="NCBIfam" id="TIGR00593">
    <property type="entry name" value="pola"/>
    <property type="match status" value="1"/>
</dbReference>
<dbReference type="GO" id="GO:0003677">
    <property type="term" value="F:DNA binding"/>
    <property type="evidence" value="ECO:0007669"/>
    <property type="project" value="UniProtKB-UniRule"/>
</dbReference>